<proteinExistence type="predicted"/>
<reference evidence="1 2" key="1">
    <citation type="submission" date="2019-04" db="EMBL/GenBank/DDBJ databases">
        <title>Chromosome genome assembly for Takifugu flavidus.</title>
        <authorList>
            <person name="Xiao S."/>
        </authorList>
    </citation>
    <scope>NUCLEOTIDE SEQUENCE [LARGE SCALE GENOMIC DNA]</scope>
    <source>
        <strain evidence="1">HTHZ2018</strain>
        <tissue evidence="1">Muscle</tissue>
    </source>
</reference>
<dbReference type="EMBL" id="RHFK02000014">
    <property type="protein sequence ID" value="TWW65811.1"/>
    <property type="molecule type" value="Genomic_DNA"/>
</dbReference>
<accession>A0A5C6NGQ2</accession>
<sequence>MLMNLTSSLDRPLEVNGCQVHGEGTQWVKAGPPLDESPVHRRELYEHLWVWYLAQEYLGSALTVFWHLHPQRHIRKVQFPVKVCCSAVQLHMRGKVKNVTVQTKPEQIHLDFKKSKDGFVLLVPAK</sequence>
<dbReference type="Proteomes" id="UP000324091">
    <property type="component" value="Chromosome 21"/>
</dbReference>
<protein>
    <submittedName>
        <fullName evidence="1">Uncharacterized protein</fullName>
    </submittedName>
</protein>
<name>A0A5C6NGQ2_9TELE</name>
<dbReference type="AlphaFoldDB" id="A0A5C6NGQ2"/>
<keyword evidence="2" id="KW-1185">Reference proteome</keyword>
<evidence type="ECO:0000313" key="2">
    <source>
        <dbReference type="Proteomes" id="UP000324091"/>
    </source>
</evidence>
<gene>
    <name evidence="1" type="ORF">D4764_21G0007110</name>
</gene>
<organism evidence="1 2">
    <name type="scientific">Takifugu flavidus</name>
    <name type="common">sansaifugu</name>
    <dbReference type="NCBI Taxonomy" id="433684"/>
    <lineage>
        <taxon>Eukaryota</taxon>
        <taxon>Metazoa</taxon>
        <taxon>Chordata</taxon>
        <taxon>Craniata</taxon>
        <taxon>Vertebrata</taxon>
        <taxon>Euteleostomi</taxon>
        <taxon>Actinopterygii</taxon>
        <taxon>Neopterygii</taxon>
        <taxon>Teleostei</taxon>
        <taxon>Neoteleostei</taxon>
        <taxon>Acanthomorphata</taxon>
        <taxon>Eupercaria</taxon>
        <taxon>Tetraodontiformes</taxon>
        <taxon>Tetradontoidea</taxon>
        <taxon>Tetraodontidae</taxon>
        <taxon>Takifugu</taxon>
    </lineage>
</organism>
<evidence type="ECO:0000313" key="1">
    <source>
        <dbReference type="EMBL" id="TWW65811.1"/>
    </source>
</evidence>
<comment type="caution">
    <text evidence="1">The sequence shown here is derived from an EMBL/GenBank/DDBJ whole genome shotgun (WGS) entry which is preliminary data.</text>
</comment>